<name>A0A3F3QCP1_9EURO</name>
<accession>A0A3F3QCP1</accession>
<reference evidence="1 2" key="1">
    <citation type="submission" date="2018-07" db="EMBL/GenBank/DDBJ databases">
        <title>The genomes of Aspergillus section Nigri reveals drivers in fungal speciation.</title>
        <authorList>
            <consortium name="DOE Joint Genome Institute"/>
            <person name="Vesth T.C."/>
            <person name="Nybo J."/>
            <person name="Theobald S."/>
            <person name="Brandl J."/>
            <person name="Frisvad J.C."/>
            <person name="Nielsen K.F."/>
            <person name="Lyhne E.K."/>
            <person name="Kogle M.E."/>
            <person name="Kuo A."/>
            <person name="Riley R."/>
            <person name="Clum A."/>
            <person name="Nolan M."/>
            <person name="Lipzen A."/>
            <person name="Salamov A."/>
            <person name="Henrissat B."/>
            <person name="Wiebenga A."/>
            <person name="De vries R.P."/>
            <person name="Grigoriev I.V."/>
            <person name="Mortensen U.H."/>
            <person name="Andersen M.R."/>
            <person name="Baker S.E."/>
        </authorList>
    </citation>
    <scope>NUCLEOTIDE SEQUENCE [LARGE SCALE GENOMIC DNA]</scope>
    <source>
        <strain evidence="1 2">CBS 139.54b</strain>
    </source>
</reference>
<dbReference type="Proteomes" id="UP000253729">
    <property type="component" value="Unassembled WGS sequence"/>
</dbReference>
<proteinExistence type="predicted"/>
<gene>
    <name evidence="1" type="ORF">BDQ94DRAFT_138042</name>
</gene>
<protein>
    <submittedName>
        <fullName evidence="1">Uncharacterized protein</fullName>
    </submittedName>
</protein>
<dbReference type="AlphaFoldDB" id="A0A3F3QCP1"/>
<organism evidence="1 2">
    <name type="scientific">Aspergillus welwitschiae</name>
    <dbReference type="NCBI Taxonomy" id="1341132"/>
    <lineage>
        <taxon>Eukaryota</taxon>
        <taxon>Fungi</taxon>
        <taxon>Dikarya</taxon>
        <taxon>Ascomycota</taxon>
        <taxon>Pezizomycotina</taxon>
        <taxon>Eurotiomycetes</taxon>
        <taxon>Eurotiomycetidae</taxon>
        <taxon>Eurotiales</taxon>
        <taxon>Aspergillaceae</taxon>
        <taxon>Aspergillus</taxon>
        <taxon>Aspergillus subgen. Circumdati</taxon>
    </lineage>
</organism>
<dbReference type="GeneID" id="38133528"/>
<dbReference type="RefSeq" id="XP_026629588.1">
    <property type="nucleotide sequence ID" value="XM_026765172.1"/>
</dbReference>
<evidence type="ECO:0000313" key="1">
    <source>
        <dbReference type="EMBL" id="RDH36566.1"/>
    </source>
</evidence>
<keyword evidence="2" id="KW-1185">Reference proteome</keyword>
<sequence>MAFTILPCLSPGPILGCLLHCLALVDTCRLLARRLLEDPAKLVRRLIPHTASRPICTGYVGAAESPCIILQFFWPYFSCIVQVSVECCIL</sequence>
<evidence type="ECO:0000313" key="2">
    <source>
        <dbReference type="Proteomes" id="UP000253729"/>
    </source>
</evidence>
<dbReference type="EMBL" id="KZ852037">
    <property type="protein sequence ID" value="RDH36566.1"/>
    <property type="molecule type" value="Genomic_DNA"/>
</dbReference>